<dbReference type="EMBL" id="JWJD01000001">
    <property type="protein sequence ID" value="KIH77205.1"/>
    <property type="molecule type" value="Genomic_DNA"/>
</dbReference>
<dbReference type="GO" id="GO:0003677">
    <property type="term" value="F:DNA binding"/>
    <property type="evidence" value="ECO:0007669"/>
    <property type="project" value="InterPro"/>
</dbReference>
<proteinExistence type="predicted"/>
<dbReference type="AlphaFoldDB" id="A0A0C2HQQ0"/>
<sequence length="139" mass="16123">MPSRRVEQLRIYQTHPQGWEKRAPDEFWAAYQKLQASKVRGAAGNHILTDLVLLVRFAMQQNNELAPFLEKVQVNFRAWVEQHQASGKSFTAEQRKWLEMIRDHIAANLLIETDDFDYAPFAQAGGIGKVWRSLYLRPA</sequence>
<feature type="domain" description="EcoEI R protein C-terminal" evidence="1">
    <location>
        <begin position="23"/>
        <end position="133"/>
    </location>
</feature>
<dbReference type="InterPro" id="IPR013670">
    <property type="entry name" value="EcoEI_R_C_dom"/>
</dbReference>
<dbReference type="Pfam" id="PF08463">
    <property type="entry name" value="EcoEI_R_C"/>
    <property type="match status" value="1"/>
</dbReference>
<evidence type="ECO:0000313" key="3">
    <source>
        <dbReference type="Proteomes" id="UP000035068"/>
    </source>
</evidence>
<keyword evidence="3" id="KW-1185">Reference proteome</keyword>
<organism evidence="2 3">
    <name type="scientific">Geoalkalibacter ferrihydriticus DSM 17813</name>
    <dbReference type="NCBI Taxonomy" id="1121915"/>
    <lineage>
        <taxon>Bacteria</taxon>
        <taxon>Pseudomonadati</taxon>
        <taxon>Thermodesulfobacteriota</taxon>
        <taxon>Desulfuromonadia</taxon>
        <taxon>Desulfuromonadales</taxon>
        <taxon>Geoalkalibacteraceae</taxon>
        <taxon>Geoalkalibacter</taxon>
    </lineage>
</organism>
<dbReference type="GO" id="GO:0006304">
    <property type="term" value="P:DNA modification"/>
    <property type="evidence" value="ECO:0007669"/>
    <property type="project" value="InterPro"/>
</dbReference>
<dbReference type="GO" id="GO:0003824">
    <property type="term" value="F:catalytic activity"/>
    <property type="evidence" value="ECO:0007669"/>
    <property type="project" value="InterPro"/>
</dbReference>
<dbReference type="Proteomes" id="UP000035068">
    <property type="component" value="Unassembled WGS sequence"/>
</dbReference>
<evidence type="ECO:0000313" key="2">
    <source>
        <dbReference type="EMBL" id="KIH77205.1"/>
    </source>
</evidence>
<reference evidence="2 3" key="1">
    <citation type="submission" date="2014-12" db="EMBL/GenBank/DDBJ databases">
        <title>Genomes of Geoalkalibacter ferrihydriticus and Geoalkalibacter subterraneus, two haloalkaliphilic metal-reducing members of the Geobacteraceae.</title>
        <authorList>
            <person name="Badalamenti J.P."/>
            <person name="Torres C.I."/>
            <person name="Krajmalnik-Brown R."/>
            <person name="Bond D.R."/>
        </authorList>
    </citation>
    <scope>NUCLEOTIDE SEQUENCE [LARGE SCALE GENOMIC DNA]</scope>
    <source>
        <strain evidence="2 3">DSM 17813</strain>
    </source>
</reference>
<evidence type="ECO:0000259" key="1">
    <source>
        <dbReference type="Pfam" id="PF08463"/>
    </source>
</evidence>
<gene>
    <name evidence="2" type="ORF">GFER_00035</name>
</gene>
<comment type="caution">
    <text evidence="2">The sequence shown here is derived from an EMBL/GenBank/DDBJ whole genome shotgun (WGS) entry which is preliminary data.</text>
</comment>
<protein>
    <recommendedName>
        <fullName evidence="1">EcoEI R protein C-terminal domain-containing protein</fullName>
    </recommendedName>
</protein>
<accession>A0A0C2HQQ0</accession>
<name>A0A0C2HQQ0_9BACT</name>